<dbReference type="eggNOG" id="COG0673">
    <property type="taxonomic scope" value="Bacteria"/>
</dbReference>
<dbReference type="Pfam" id="PF01408">
    <property type="entry name" value="GFO_IDH_MocA"/>
    <property type="match status" value="1"/>
</dbReference>
<evidence type="ECO:0000256" key="1">
    <source>
        <dbReference type="ARBA" id="ARBA00010928"/>
    </source>
</evidence>
<dbReference type="InterPro" id="IPR004104">
    <property type="entry name" value="Gfo/Idh/MocA-like_OxRdtase_C"/>
</dbReference>
<dbReference type="InterPro" id="IPR051450">
    <property type="entry name" value="Gfo/Idh/MocA_Oxidoreductases"/>
</dbReference>
<gene>
    <name evidence="5" type="ordered locus">SBI_08640</name>
</gene>
<evidence type="ECO:0000259" key="4">
    <source>
        <dbReference type="Pfam" id="PF02894"/>
    </source>
</evidence>
<evidence type="ECO:0000259" key="3">
    <source>
        <dbReference type="Pfam" id="PF01408"/>
    </source>
</evidence>
<dbReference type="SUPFAM" id="SSF51735">
    <property type="entry name" value="NAD(P)-binding Rossmann-fold domains"/>
    <property type="match status" value="1"/>
</dbReference>
<dbReference type="PANTHER" id="PTHR43377">
    <property type="entry name" value="BILIVERDIN REDUCTASE A"/>
    <property type="match status" value="1"/>
</dbReference>
<dbReference type="AlphaFoldDB" id="D7BW48"/>
<name>D7BW48_STRBB</name>
<dbReference type="InterPro" id="IPR000683">
    <property type="entry name" value="Gfo/Idh/MocA-like_OxRdtase_N"/>
</dbReference>
<dbReference type="Gene3D" id="3.30.360.10">
    <property type="entry name" value="Dihydrodipicolinate Reductase, domain 2"/>
    <property type="match status" value="1"/>
</dbReference>
<proteinExistence type="inferred from homology"/>
<organism evidence="5 6">
    <name type="scientific">Streptomyces bingchenggensis (strain BCW-1)</name>
    <dbReference type="NCBI Taxonomy" id="749414"/>
    <lineage>
        <taxon>Bacteria</taxon>
        <taxon>Bacillati</taxon>
        <taxon>Actinomycetota</taxon>
        <taxon>Actinomycetes</taxon>
        <taxon>Kitasatosporales</taxon>
        <taxon>Streptomycetaceae</taxon>
        <taxon>Streptomyces</taxon>
    </lineage>
</organism>
<dbReference type="InterPro" id="IPR036291">
    <property type="entry name" value="NAD(P)-bd_dom_sf"/>
</dbReference>
<protein>
    <submittedName>
        <fullName evidence="5">Oxidoreductase domain protein</fullName>
    </submittedName>
</protein>
<feature type="domain" description="Gfo/Idh/MocA-like oxidoreductase C-terminal" evidence="4">
    <location>
        <begin position="181"/>
        <end position="470"/>
    </location>
</feature>
<dbReference type="EMBL" id="CP002047">
    <property type="protein sequence ID" value="ADI11758.1"/>
    <property type="molecule type" value="Genomic_DNA"/>
</dbReference>
<dbReference type="HOGENOM" id="CLU_052304_0_0_11"/>
<comment type="similarity">
    <text evidence="1">Belongs to the Gfo/Idh/MocA family.</text>
</comment>
<dbReference type="SUPFAM" id="SSF55347">
    <property type="entry name" value="Glyceraldehyde-3-phosphate dehydrogenase-like, C-terminal domain"/>
    <property type="match status" value="1"/>
</dbReference>
<accession>D7BW48</accession>
<dbReference type="PANTHER" id="PTHR43377:SF2">
    <property type="entry name" value="BINDING ROSSMANN FOLD OXIDOREDUCTASE, PUTATIVE (AFU_ORTHOLOGUE AFUA_4G00560)-RELATED"/>
    <property type="match status" value="1"/>
</dbReference>
<feature type="domain" description="Gfo/Idh/MocA-like oxidoreductase N-terminal" evidence="3">
    <location>
        <begin position="37"/>
        <end position="166"/>
    </location>
</feature>
<dbReference type="STRING" id="749414.SBI_08640"/>
<evidence type="ECO:0000313" key="6">
    <source>
        <dbReference type="Proteomes" id="UP000000377"/>
    </source>
</evidence>
<dbReference type="KEGG" id="sbh:SBI_08640"/>
<dbReference type="Proteomes" id="UP000000377">
    <property type="component" value="Chromosome"/>
</dbReference>
<evidence type="ECO:0000313" key="5">
    <source>
        <dbReference type="EMBL" id="ADI11758.1"/>
    </source>
</evidence>
<feature type="compositionally biased region" description="Polar residues" evidence="2">
    <location>
        <begin position="1"/>
        <end position="17"/>
    </location>
</feature>
<evidence type="ECO:0000256" key="2">
    <source>
        <dbReference type="SAM" id="MobiDB-lite"/>
    </source>
</evidence>
<dbReference type="PATRIC" id="fig|749414.3.peg.8887"/>
<reference evidence="5 6" key="1">
    <citation type="journal article" date="2010" name="J. Bacteriol.">
        <title>Genome sequence of the milbemycin-producing bacterium Streptomyces bingchenggensis.</title>
        <authorList>
            <person name="Wang X.J."/>
            <person name="Yan Y.J."/>
            <person name="Zhang B."/>
            <person name="An J."/>
            <person name="Wang J.J."/>
            <person name="Tian J."/>
            <person name="Jiang L."/>
            <person name="Chen Y.H."/>
            <person name="Huang S.X."/>
            <person name="Yin M."/>
            <person name="Zhang J."/>
            <person name="Gao A.L."/>
            <person name="Liu C.X."/>
            <person name="Zhu Z.X."/>
            <person name="Xiang W.S."/>
        </authorList>
    </citation>
    <scope>NUCLEOTIDE SEQUENCE [LARGE SCALE GENOMIC DNA]</scope>
    <source>
        <strain evidence="5 6">BCW-1</strain>
    </source>
</reference>
<keyword evidence="6" id="KW-1185">Reference proteome</keyword>
<sequence length="493" mass="53503">MDQNPTAPLPASSTSTDPGPDVVGEFAPPPASRPRRRYAVLGTGHRAGMYVAALTGDHADVGEIVAWLDPNPARIDYYDQQVGQALGRNAAAHLPRYAPDALEQMIAEQRVETVIVTSLDRTHAEMVDRSLRAGADVVVEKPLTTDAAGCRRITQAVADTGNDVVMTFNYRYAPRNSTLRQVIAAGTIGEVTSVHFEWVLDTMHGADYFRRWHRDKPNSGGLLVHKASHHFDLVNWWIDDVPERVYASGALRFYGDANATARAMGPRPERGTGAGADPFSLDLRDDPRLQALYLDAEQHDGYRRDQDPFAPGVTIEDNMSVLVDYSRGATLTYSLNAHSPWEGYRVSVNGTQGRAELTVVERGHIQLADDGDIALDPSATGSAAAVDPVRPAEHRLIVQKHWRRAEEVVIPDGIGGHGGGDAILLMDVFRRDLRVHPDPLGRAADYLDGARAVAVGAAANESMRTGAPVRIEDLRLGVPLAKDAHKSVQPATA</sequence>
<dbReference type="Gene3D" id="3.40.50.720">
    <property type="entry name" value="NAD(P)-binding Rossmann-like Domain"/>
    <property type="match status" value="1"/>
</dbReference>
<dbReference type="Pfam" id="PF02894">
    <property type="entry name" value="GFO_IDH_MocA_C"/>
    <property type="match status" value="1"/>
</dbReference>
<feature type="region of interest" description="Disordered" evidence="2">
    <location>
        <begin position="1"/>
        <end position="35"/>
    </location>
</feature>
<dbReference type="GO" id="GO:0000166">
    <property type="term" value="F:nucleotide binding"/>
    <property type="evidence" value="ECO:0007669"/>
    <property type="project" value="InterPro"/>
</dbReference>